<dbReference type="PROSITE" id="PS50110">
    <property type="entry name" value="RESPONSE_REGULATORY"/>
    <property type="match status" value="1"/>
</dbReference>
<evidence type="ECO:0000256" key="2">
    <source>
        <dbReference type="PROSITE-ProRule" id="PRU00169"/>
    </source>
</evidence>
<dbReference type="Pfam" id="PF00072">
    <property type="entry name" value="Response_reg"/>
    <property type="match status" value="1"/>
</dbReference>
<dbReference type="SMART" id="SM00073">
    <property type="entry name" value="HPT"/>
    <property type="match status" value="1"/>
</dbReference>
<evidence type="ECO:0000256" key="3">
    <source>
        <dbReference type="SAM" id="Coils"/>
    </source>
</evidence>
<keyword evidence="2" id="KW-0597">Phosphoprotein</keyword>
<dbReference type="PROSITE" id="PS50894">
    <property type="entry name" value="HPT"/>
    <property type="match status" value="1"/>
</dbReference>
<gene>
    <name evidence="6" type="ORF">SAMN06296036_11132</name>
</gene>
<evidence type="ECO:0000256" key="1">
    <source>
        <dbReference type="PROSITE-ProRule" id="PRU00110"/>
    </source>
</evidence>
<dbReference type="RefSeq" id="WP_132320227.1">
    <property type="nucleotide sequence ID" value="NZ_FWZT01000011.1"/>
</dbReference>
<feature type="coiled-coil region" evidence="3">
    <location>
        <begin position="320"/>
        <end position="354"/>
    </location>
</feature>
<dbReference type="PANTHER" id="PTHR43228">
    <property type="entry name" value="TWO-COMPONENT RESPONSE REGULATOR"/>
    <property type="match status" value="1"/>
</dbReference>
<dbReference type="AlphaFoldDB" id="A0A1Y6BYN0"/>
<evidence type="ECO:0000259" key="5">
    <source>
        <dbReference type="PROSITE" id="PS50894"/>
    </source>
</evidence>
<dbReference type="Gene3D" id="1.20.120.160">
    <property type="entry name" value="HPT domain"/>
    <property type="match status" value="1"/>
</dbReference>
<protein>
    <submittedName>
        <fullName evidence="6">Hpt domain-containing protein</fullName>
    </submittedName>
</protein>
<dbReference type="PANTHER" id="PTHR43228:SF1">
    <property type="entry name" value="TWO-COMPONENT RESPONSE REGULATOR ARR22"/>
    <property type="match status" value="1"/>
</dbReference>
<feature type="modified residue" description="Phosphohistidine" evidence="1">
    <location>
        <position position="47"/>
    </location>
</feature>
<dbReference type="Pfam" id="PF01627">
    <property type="entry name" value="Hpt"/>
    <property type="match status" value="1"/>
</dbReference>
<dbReference type="OrthoDB" id="5293002at2"/>
<name>A0A1Y6BYN0_9BACT</name>
<reference evidence="7" key="1">
    <citation type="submission" date="2017-04" db="EMBL/GenBank/DDBJ databases">
        <authorList>
            <person name="Varghese N."/>
            <person name="Submissions S."/>
        </authorList>
    </citation>
    <scope>NUCLEOTIDE SEQUENCE [LARGE SCALE GENOMIC DNA]</scope>
    <source>
        <strain evidence="7">RKEM611</strain>
    </source>
</reference>
<dbReference type="SMART" id="SM00448">
    <property type="entry name" value="REC"/>
    <property type="match status" value="1"/>
</dbReference>
<keyword evidence="7" id="KW-1185">Reference proteome</keyword>
<dbReference type="GO" id="GO:0004672">
    <property type="term" value="F:protein kinase activity"/>
    <property type="evidence" value="ECO:0007669"/>
    <property type="project" value="UniProtKB-ARBA"/>
</dbReference>
<dbReference type="InterPro" id="IPR036641">
    <property type="entry name" value="HPT_dom_sf"/>
</dbReference>
<dbReference type="SUPFAM" id="SSF52172">
    <property type="entry name" value="CheY-like"/>
    <property type="match status" value="1"/>
</dbReference>
<sequence length="357" mass="40559">MDFEIEIKREFLLEARELVEQAEEAFLDFERNHSDLTVIDNIFRLFHTLKGSGFTAGFDQLGNFTHKLENILSALKSREINVTPELCNTLIQSNDILSDWISDLQDDIDYFNPKAEALETELKSFLSESSSAPVSEVQKPSQAFGMFDDDEDSSENESFAAPQIIVPTPIKSTAIGRVLVVDDEPDIRELIQMYLEEINLEIITAGNGQEGLDFFKSGNKPDLVLSDLRMPQMDGLQFIGKLREIEPDIPVIFISGAAEREDIISFIELGAFNFIEKPITRQLLLHQVKNALSFRKTQESITKVSMLNFKVHMACYQLVRTKDQEKKAKLENEILALLEQISELNNEMINYKNLSVA</sequence>
<evidence type="ECO:0000259" key="4">
    <source>
        <dbReference type="PROSITE" id="PS50110"/>
    </source>
</evidence>
<dbReference type="InterPro" id="IPR052048">
    <property type="entry name" value="ST_Response_Regulator"/>
</dbReference>
<evidence type="ECO:0000313" key="6">
    <source>
        <dbReference type="EMBL" id="SMF36428.1"/>
    </source>
</evidence>
<dbReference type="GO" id="GO:0000160">
    <property type="term" value="P:phosphorelay signal transduction system"/>
    <property type="evidence" value="ECO:0007669"/>
    <property type="project" value="InterPro"/>
</dbReference>
<dbReference type="InterPro" id="IPR011006">
    <property type="entry name" value="CheY-like_superfamily"/>
</dbReference>
<feature type="domain" description="HPt" evidence="5">
    <location>
        <begin position="1"/>
        <end position="104"/>
    </location>
</feature>
<dbReference type="EMBL" id="FWZT01000011">
    <property type="protein sequence ID" value="SMF36428.1"/>
    <property type="molecule type" value="Genomic_DNA"/>
</dbReference>
<dbReference type="STRING" id="1513793.SAMN06296036_11132"/>
<dbReference type="SUPFAM" id="SSF47226">
    <property type="entry name" value="Histidine-containing phosphotransfer domain, HPT domain"/>
    <property type="match status" value="1"/>
</dbReference>
<accession>A0A1Y6BYN0</accession>
<proteinExistence type="predicted"/>
<evidence type="ECO:0000313" key="7">
    <source>
        <dbReference type="Proteomes" id="UP000192907"/>
    </source>
</evidence>
<keyword evidence="3" id="KW-0175">Coiled coil</keyword>
<dbReference type="Gene3D" id="3.40.50.2300">
    <property type="match status" value="1"/>
</dbReference>
<feature type="domain" description="Response regulatory" evidence="4">
    <location>
        <begin position="177"/>
        <end position="292"/>
    </location>
</feature>
<dbReference type="CDD" id="cd00088">
    <property type="entry name" value="HPT"/>
    <property type="match status" value="1"/>
</dbReference>
<dbReference type="Proteomes" id="UP000192907">
    <property type="component" value="Unassembled WGS sequence"/>
</dbReference>
<organism evidence="6 7">
    <name type="scientific">Pseudobacteriovorax antillogorgiicola</name>
    <dbReference type="NCBI Taxonomy" id="1513793"/>
    <lineage>
        <taxon>Bacteria</taxon>
        <taxon>Pseudomonadati</taxon>
        <taxon>Bdellovibrionota</taxon>
        <taxon>Oligoflexia</taxon>
        <taxon>Oligoflexales</taxon>
        <taxon>Pseudobacteriovoracaceae</taxon>
        <taxon>Pseudobacteriovorax</taxon>
    </lineage>
</organism>
<dbReference type="InterPro" id="IPR008207">
    <property type="entry name" value="Sig_transdc_His_kin_Hpt_dom"/>
</dbReference>
<dbReference type="InterPro" id="IPR001789">
    <property type="entry name" value="Sig_transdc_resp-reg_receiver"/>
</dbReference>
<feature type="modified residue" description="4-aspartylphosphate" evidence="2">
    <location>
        <position position="227"/>
    </location>
</feature>